<evidence type="ECO:0000313" key="3">
    <source>
        <dbReference type="Proteomes" id="UP000253961"/>
    </source>
</evidence>
<proteinExistence type="predicted"/>
<evidence type="ECO:0000259" key="1">
    <source>
        <dbReference type="Pfam" id="PF15637"/>
    </source>
</evidence>
<feature type="domain" description="Tox-HNH-HHH" evidence="1">
    <location>
        <begin position="473"/>
        <end position="559"/>
    </location>
</feature>
<sequence length="686" mass="76946">MFILWVSSSLKIIGNLIIKMMNKLMLNKGKTVACLILLCLFLVQGCKKNDQYPAENLSLQNQLIDEDLIGNWFKENPLSQVLAPNWAKARQSTHQGKKIVRVPILNIDKSGKESALVNSGYDPKHPPELFFIQNAKGQLAGHLLNFIPKNVGHGNGEDGVWTGQLIEWNVKGDTLHIIEIANNKEIENKLIVPKSDAIGGSVNSVIKNNKLAAASSNGNGGFWSFLGRVLGAIANFLGLPTRDTIIDGLRVDWDRISSDISSWFDGMGNSSGGGGGTGGGYLSAGAPIYVTYLDGNYNPVSGGGASTDVSSIVWTEYKIQKGGPNRPLPILDVDDYIVTKLGFTGAIADYLMLHVDQQIALDNYLKVNGETFENIEFVKWAARYLTENPNLFNQAFRDLLNGVYNENSPIFLLNGFDIVYEQDWYDKEDEFGSTGLLLSQQGLIDSDPIPEMYYKNGTPVDMRPASAKNGFTIKNSPRNKDYFWKELASKRPEMFSRTNRSRLTQTRPVAPIIDEQWIKYNPTHKSYMGGRLIHHHDEQGHLAFAIPEKVHQKWSKILHDYKLNGKIPRLGGTLNSLISIMQIFTTIIDLNTSNPDAWINWFGAQNEVGKIYADPQNNKYWEIMDQRVSKNAAGVPTKAIVHYNVYADYIWDSDENRYMGVIKLNEFTEELDLINKTSKQVMRLWL</sequence>
<keyword evidence="3" id="KW-1185">Reference proteome</keyword>
<dbReference type="Proteomes" id="UP000253961">
    <property type="component" value="Unassembled WGS sequence"/>
</dbReference>
<accession>A0A369PR76</accession>
<gene>
    <name evidence="2" type="ORF">DU508_19905</name>
</gene>
<dbReference type="EMBL" id="QPKV01000010">
    <property type="protein sequence ID" value="RDC54770.1"/>
    <property type="molecule type" value="Genomic_DNA"/>
</dbReference>
<dbReference type="InterPro" id="IPR028915">
    <property type="entry name" value="Tox-HNH-HHH_dom"/>
</dbReference>
<evidence type="ECO:0000313" key="2">
    <source>
        <dbReference type="EMBL" id="RDC54770.1"/>
    </source>
</evidence>
<dbReference type="Pfam" id="PF15637">
    <property type="entry name" value="Tox-HNH-HHH"/>
    <property type="match status" value="1"/>
</dbReference>
<name>A0A369PR76_9SPHI</name>
<protein>
    <recommendedName>
        <fullName evidence="1">Tox-HNH-HHH domain-containing protein</fullName>
    </recommendedName>
</protein>
<dbReference type="AlphaFoldDB" id="A0A369PR76"/>
<comment type="caution">
    <text evidence="2">The sequence shown here is derived from an EMBL/GenBank/DDBJ whole genome shotgun (WGS) entry which is preliminary data.</text>
</comment>
<reference evidence="2 3" key="1">
    <citation type="submission" date="2018-07" db="EMBL/GenBank/DDBJ databases">
        <title>Pedobacter sp. nov., isolated from soil.</title>
        <authorList>
            <person name="Zhou L.Y."/>
            <person name="Du Z.J."/>
        </authorList>
    </citation>
    <scope>NUCLEOTIDE SEQUENCE [LARGE SCALE GENOMIC DNA]</scope>
    <source>
        <strain evidence="2 3">JDX94</strain>
    </source>
</reference>
<organism evidence="2 3">
    <name type="scientific">Pedobacter chinensis</name>
    <dbReference type="NCBI Taxonomy" id="2282421"/>
    <lineage>
        <taxon>Bacteria</taxon>
        <taxon>Pseudomonadati</taxon>
        <taxon>Bacteroidota</taxon>
        <taxon>Sphingobacteriia</taxon>
        <taxon>Sphingobacteriales</taxon>
        <taxon>Sphingobacteriaceae</taxon>
        <taxon>Pedobacter</taxon>
    </lineage>
</organism>